<organism evidence="7 8">
    <name type="scientific">Zancudomyces culisetae</name>
    <name type="common">Gut fungus</name>
    <name type="synonym">Smittium culisetae</name>
    <dbReference type="NCBI Taxonomy" id="1213189"/>
    <lineage>
        <taxon>Eukaryota</taxon>
        <taxon>Fungi</taxon>
        <taxon>Fungi incertae sedis</taxon>
        <taxon>Zoopagomycota</taxon>
        <taxon>Kickxellomycotina</taxon>
        <taxon>Harpellomycetes</taxon>
        <taxon>Harpellales</taxon>
        <taxon>Legeriomycetaceae</taxon>
        <taxon>Zancudomyces</taxon>
    </lineage>
</organism>
<reference evidence="8" key="1">
    <citation type="submission" date="2017-01" db="EMBL/GenBank/DDBJ databases">
        <authorList>
            <person name="Wang Y."/>
            <person name="White M."/>
            <person name="Kvist S."/>
            <person name="Moncalvo J.-M."/>
        </authorList>
    </citation>
    <scope>NUCLEOTIDE SEQUENCE [LARGE SCALE GENOMIC DNA]</scope>
    <source>
        <strain evidence="8">COL-18-3</strain>
    </source>
</reference>
<dbReference type="PROSITE" id="PS50103">
    <property type="entry name" value="ZF_C3H1"/>
    <property type="match status" value="2"/>
</dbReference>
<dbReference type="InterPro" id="IPR045877">
    <property type="entry name" value="ZFP36-like"/>
</dbReference>
<sequence>MYGTCRYGDSCKFAHGLVEQRRRERNKKYKTSLCKDFPLGKCTFGIRCNFAHSINELNPIDDPSKNKTKPPIKTVESEQQKLFSAVDNNPLFAKVLKKKLDGLSQVEGSRLTKDLNTGVNKLSLLGDSDINCKTNSDVYSEMNENTHQLSYITLLNNSLLNNGYIKRGSTKIDPYQNTTFPQPNVSGLGNSKFLDVNAQKNMLMGNHLNNYHTETGFGGLGLEFDRNYLPDHDFFNTYSYIKSYKPNEGHRQFNLDNLYSKQNPFNVFEAKLPKVRRIDSIDALLTPPSSIMESEKKMDLNGCGGIPYDNNGFKSVSSGFPEYQLEFHKDFSSDQRHRNIAL</sequence>
<comment type="caution">
    <text evidence="7">The sequence shown here is derived from an EMBL/GenBank/DDBJ whole genome shotgun (WGS) entry which is preliminary data.</text>
</comment>
<dbReference type="SUPFAM" id="SSF90229">
    <property type="entry name" value="CCCH zinc finger"/>
    <property type="match status" value="1"/>
</dbReference>
<dbReference type="Pfam" id="PF00642">
    <property type="entry name" value="zf-CCCH"/>
    <property type="match status" value="2"/>
</dbReference>
<keyword evidence="8" id="KW-1185">Reference proteome</keyword>
<protein>
    <submittedName>
        <fullName evidence="7">Tristetraprolin</fullName>
    </submittedName>
</protein>
<dbReference type="InterPro" id="IPR036855">
    <property type="entry name" value="Znf_CCCH_sf"/>
</dbReference>
<keyword evidence="2" id="KW-0677">Repeat</keyword>
<keyword evidence="4 5" id="KW-0862">Zinc</keyword>
<feature type="zinc finger region" description="C3H1-type" evidence="5">
    <location>
        <begin position="1"/>
        <end position="18"/>
    </location>
</feature>
<dbReference type="OrthoDB" id="410307at2759"/>
<name>A0A1R1PQE7_ZANCU</name>
<dbReference type="InterPro" id="IPR000571">
    <property type="entry name" value="Znf_CCCH"/>
</dbReference>
<dbReference type="Proteomes" id="UP000188320">
    <property type="component" value="Unassembled WGS sequence"/>
</dbReference>
<evidence type="ECO:0000259" key="6">
    <source>
        <dbReference type="PROSITE" id="PS50103"/>
    </source>
</evidence>
<evidence type="ECO:0000256" key="2">
    <source>
        <dbReference type="ARBA" id="ARBA00022737"/>
    </source>
</evidence>
<dbReference type="EMBL" id="LSSK01000485">
    <property type="protein sequence ID" value="OMH83178.1"/>
    <property type="molecule type" value="Genomic_DNA"/>
</dbReference>
<dbReference type="Gene3D" id="4.10.1000.10">
    <property type="entry name" value="Zinc finger, CCCH-type"/>
    <property type="match status" value="2"/>
</dbReference>
<keyword evidence="3 5" id="KW-0863">Zinc-finger</keyword>
<evidence type="ECO:0000256" key="4">
    <source>
        <dbReference type="ARBA" id="ARBA00022833"/>
    </source>
</evidence>
<evidence type="ECO:0000256" key="1">
    <source>
        <dbReference type="ARBA" id="ARBA00022723"/>
    </source>
</evidence>
<gene>
    <name evidence="7" type="ORF">AX774_g3322</name>
</gene>
<dbReference type="SMART" id="SM00356">
    <property type="entry name" value="ZnF_C3H1"/>
    <property type="match status" value="2"/>
</dbReference>
<dbReference type="GO" id="GO:0003729">
    <property type="term" value="F:mRNA binding"/>
    <property type="evidence" value="ECO:0007669"/>
    <property type="project" value="InterPro"/>
</dbReference>
<accession>A0A1R1PQE7</accession>
<dbReference type="AlphaFoldDB" id="A0A1R1PQE7"/>
<evidence type="ECO:0000313" key="7">
    <source>
        <dbReference type="EMBL" id="OMH83178.1"/>
    </source>
</evidence>
<feature type="domain" description="C3H1-type" evidence="6">
    <location>
        <begin position="28"/>
        <end position="55"/>
    </location>
</feature>
<keyword evidence="1 5" id="KW-0479">Metal-binding</keyword>
<evidence type="ECO:0000256" key="3">
    <source>
        <dbReference type="ARBA" id="ARBA00022771"/>
    </source>
</evidence>
<evidence type="ECO:0000256" key="5">
    <source>
        <dbReference type="PROSITE-ProRule" id="PRU00723"/>
    </source>
</evidence>
<dbReference type="GO" id="GO:0008270">
    <property type="term" value="F:zinc ion binding"/>
    <property type="evidence" value="ECO:0007669"/>
    <property type="project" value="UniProtKB-KW"/>
</dbReference>
<proteinExistence type="predicted"/>
<feature type="domain" description="C3H1-type" evidence="6">
    <location>
        <begin position="1"/>
        <end position="18"/>
    </location>
</feature>
<evidence type="ECO:0000313" key="8">
    <source>
        <dbReference type="Proteomes" id="UP000188320"/>
    </source>
</evidence>
<dbReference type="PANTHER" id="PTHR12547:SF18">
    <property type="entry name" value="PROTEIN TIS11"/>
    <property type="match status" value="1"/>
</dbReference>
<dbReference type="PANTHER" id="PTHR12547">
    <property type="entry name" value="CCCH ZINC FINGER/TIS11-RELATED"/>
    <property type="match status" value="1"/>
</dbReference>
<feature type="zinc finger region" description="C3H1-type" evidence="5">
    <location>
        <begin position="28"/>
        <end position="55"/>
    </location>
</feature>